<keyword evidence="4" id="KW-0547">Nucleotide-binding</keyword>
<evidence type="ECO:0000313" key="10">
    <source>
        <dbReference type="EMBL" id="AFM43585.1"/>
    </source>
</evidence>
<reference evidence="11" key="1">
    <citation type="journal article" date="2012" name="J. Bacteriol.">
        <title>Complete genome sequences of Desulfosporosinus orientis DSM765T, Desulfosporosinus youngiae DSM17734T, Desulfosporosinus meridiei DSM13257T, and Desulfosporosinus acidiphilus DSM22704T.</title>
        <authorList>
            <person name="Pester M."/>
            <person name="Brambilla E."/>
            <person name="Alazard D."/>
            <person name="Rattei T."/>
            <person name="Weinmaier T."/>
            <person name="Han J."/>
            <person name="Lucas S."/>
            <person name="Lapidus A."/>
            <person name="Cheng J.F."/>
            <person name="Goodwin L."/>
            <person name="Pitluck S."/>
            <person name="Peters L."/>
            <person name="Ovchinnikova G."/>
            <person name="Teshima H."/>
            <person name="Detter J.C."/>
            <person name="Han C.S."/>
            <person name="Tapia R."/>
            <person name="Land M.L."/>
            <person name="Hauser L."/>
            <person name="Kyrpides N.C."/>
            <person name="Ivanova N.N."/>
            <person name="Pagani I."/>
            <person name="Huntmann M."/>
            <person name="Wei C.L."/>
            <person name="Davenport K.W."/>
            <person name="Daligault H."/>
            <person name="Chain P.S."/>
            <person name="Chen A."/>
            <person name="Mavromatis K."/>
            <person name="Markowitz V."/>
            <person name="Szeto E."/>
            <person name="Mikhailova N."/>
            <person name="Pati A."/>
            <person name="Wagner M."/>
            <person name="Woyke T."/>
            <person name="Ollivier B."/>
            <person name="Klenk H.P."/>
            <person name="Spring S."/>
            <person name="Loy A."/>
        </authorList>
    </citation>
    <scope>NUCLEOTIDE SEQUENCE [LARGE SCALE GENOMIC DNA]</scope>
    <source>
        <strain evidence="11">DSM 22704 / JCM 16185 / SJ4</strain>
    </source>
</reference>
<evidence type="ECO:0000256" key="1">
    <source>
        <dbReference type="ARBA" id="ARBA00004236"/>
    </source>
</evidence>
<keyword evidence="10" id="KW-0614">Plasmid</keyword>
<keyword evidence="11" id="KW-1185">Reference proteome</keyword>
<dbReference type="InterPro" id="IPR043760">
    <property type="entry name" value="PycTM_dom"/>
</dbReference>
<evidence type="ECO:0000256" key="7">
    <source>
        <dbReference type="ARBA" id="ARBA00023136"/>
    </source>
</evidence>
<name>I4DCR1_DESAJ</name>
<dbReference type="HOGENOM" id="CLU_1364342_0_0_9"/>
<keyword evidence="6" id="KW-0051">Antiviral defense</keyword>
<evidence type="ECO:0000256" key="8">
    <source>
        <dbReference type="SAM" id="Phobius"/>
    </source>
</evidence>
<evidence type="ECO:0000313" key="11">
    <source>
        <dbReference type="Proteomes" id="UP000002892"/>
    </source>
</evidence>
<sequence>MSESKPQLEYLYKALEDAQNTIRFTDTKAGIIIVASGVLSAYLVPLGRSLIDNIKNPLTFYSLVTFVVAIICLVSFLFTLLITIKAINPMSSPVRHIFMDGLTTKVPFYLYKIDPEPSLWDCLSERNNSKLDHSSNEIFESLMKDQNSEEITKSLVLEVCKVSYIREKKIYRVNMAFVFFALGFITLFISSIMLHSIQWI</sequence>
<dbReference type="EMBL" id="CP003640">
    <property type="protein sequence ID" value="AFM43585.1"/>
    <property type="molecule type" value="Genomic_DNA"/>
</dbReference>
<keyword evidence="7 8" id="KW-0472">Membrane</keyword>
<dbReference type="AlphaFoldDB" id="I4DCR1"/>
<evidence type="ECO:0000256" key="4">
    <source>
        <dbReference type="ARBA" id="ARBA00022741"/>
    </source>
</evidence>
<accession>I4DCR1</accession>
<feature type="transmembrane region" description="Helical" evidence="8">
    <location>
        <begin position="29"/>
        <end position="46"/>
    </location>
</feature>
<dbReference type="RefSeq" id="WP_014825097.1">
    <property type="nucleotide sequence ID" value="NC_018066.1"/>
</dbReference>
<feature type="transmembrane region" description="Helical" evidence="8">
    <location>
        <begin position="176"/>
        <end position="197"/>
    </location>
</feature>
<comment type="subcellular location">
    <subcellularLocation>
        <location evidence="1">Cell membrane</location>
    </subcellularLocation>
</comment>
<dbReference type="KEGG" id="dai:Desaci_4759"/>
<feature type="domain" description="Pycsar effector protein" evidence="9">
    <location>
        <begin position="11"/>
        <end position="190"/>
    </location>
</feature>
<keyword evidence="5 8" id="KW-1133">Transmembrane helix</keyword>
<organism evidence="10 11">
    <name type="scientific">Desulfosporosinus acidiphilus (strain DSM 22704 / JCM 16185 / SJ4)</name>
    <dbReference type="NCBI Taxonomy" id="646529"/>
    <lineage>
        <taxon>Bacteria</taxon>
        <taxon>Bacillati</taxon>
        <taxon>Bacillota</taxon>
        <taxon>Clostridia</taxon>
        <taxon>Eubacteriales</taxon>
        <taxon>Desulfitobacteriaceae</taxon>
        <taxon>Desulfosporosinus</taxon>
    </lineage>
</organism>
<gene>
    <name evidence="10" type="ordered locus">Desaci_4759</name>
</gene>
<feature type="transmembrane region" description="Helical" evidence="8">
    <location>
        <begin position="58"/>
        <end position="82"/>
    </location>
</feature>
<keyword evidence="2" id="KW-1003">Cell membrane</keyword>
<evidence type="ECO:0000256" key="3">
    <source>
        <dbReference type="ARBA" id="ARBA00022692"/>
    </source>
</evidence>
<evidence type="ECO:0000259" key="9">
    <source>
        <dbReference type="Pfam" id="PF18967"/>
    </source>
</evidence>
<keyword evidence="3 8" id="KW-0812">Transmembrane</keyword>
<protein>
    <recommendedName>
        <fullName evidence="9">Pycsar effector protein domain-containing protein</fullName>
    </recommendedName>
</protein>
<evidence type="ECO:0000256" key="2">
    <source>
        <dbReference type="ARBA" id="ARBA00022475"/>
    </source>
</evidence>
<geneLocation type="plasmid" evidence="10 11">
    <name>pDESACI.01</name>
</geneLocation>
<proteinExistence type="predicted"/>
<dbReference type="Proteomes" id="UP000002892">
    <property type="component" value="Plasmid pDESACI.01"/>
</dbReference>
<dbReference type="Pfam" id="PF18967">
    <property type="entry name" value="PycTM"/>
    <property type="match status" value="1"/>
</dbReference>
<dbReference type="OrthoDB" id="5122730at2"/>
<evidence type="ECO:0000256" key="6">
    <source>
        <dbReference type="ARBA" id="ARBA00023118"/>
    </source>
</evidence>
<evidence type="ECO:0000256" key="5">
    <source>
        <dbReference type="ARBA" id="ARBA00022989"/>
    </source>
</evidence>